<proteinExistence type="predicted"/>
<dbReference type="EMBL" id="LAZR01000545">
    <property type="protein sequence ID" value="KKN64709.1"/>
    <property type="molecule type" value="Genomic_DNA"/>
</dbReference>
<feature type="non-terminal residue" evidence="1">
    <location>
        <position position="168"/>
    </location>
</feature>
<gene>
    <name evidence="1" type="ORF">LCGC14_0488410</name>
</gene>
<evidence type="ECO:0000313" key="1">
    <source>
        <dbReference type="EMBL" id="KKN64709.1"/>
    </source>
</evidence>
<accession>A0A0F9SCF4</accession>
<protein>
    <submittedName>
        <fullName evidence="1">Uncharacterized protein</fullName>
    </submittedName>
</protein>
<reference evidence="1" key="1">
    <citation type="journal article" date="2015" name="Nature">
        <title>Complex archaea that bridge the gap between prokaryotes and eukaryotes.</title>
        <authorList>
            <person name="Spang A."/>
            <person name="Saw J.H."/>
            <person name="Jorgensen S.L."/>
            <person name="Zaremba-Niedzwiedzka K."/>
            <person name="Martijn J."/>
            <person name="Lind A.E."/>
            <person name="van Eijk R."/>
            <person name="Schleper C."/>
            <person name="Guy L."/>
            <person name="Ettema T.J."/>
        </authorList>
    </citation>
    <scope>NUCLEOTIDE SEQUENCE</scope>
</reference>
<organism evidence="1">
    <name type="scientific">marine sediment metagenome</name>
    <dbReference type="NCBI Taxonomy" id="412755"/>
    <lineage>
        <taxon>unclassified sequences</taxon>
        <taxon>metagenomes</taxon>
        <taxon>ecological metagenomes</taxon>
    </lineage>
</organism>
<name>A0A0F9SCF4_9ZZZZ</name>
<dbReference type="AlphaFoldDB" id="A0A0F9SCF4"/>
<sequence>MPIPKLGTCEWDKEIEFFQSATKEDCDKRARELGMATYSYPRRMNERGIYYKSPEPLQEARIERTPYPDFKIKPFKVTKSRRDEEDIGIVIADPHIDKITESYNLNIAKERFDYLLDSTMTIINLHRPIRKAHIFALGDIGQGENPFQGSKIGETEAGVYEQIHDHAV</sequence>
<comment type="caution">
    <text evidence="1">The sequence shown here is derived from an EMBL/GenBank/DDBJ whole genome shotgun (WGS) entry which is preliminary data.</text>
</comment>